<name>A0A0R0HA41_SOYBN</name>
<proteinExistence type="predicted"/>
<evidence type="ECO:0000313" key="3">
    <source>
        <dbReference type="EnsemblPlants" id="KRH22991"/>
    </source>
</evidence>
<keyword evidence="4" id="KW-1185">Reference proteome</keyword>
<keyword evidence="1" id="KW-0812">Transmembrane</keyword>
<dbReference type="Proteomes" id="UP000008827">
    <property type="component" value="Chromosome 13"/>
</dbReference>
<protein>
    <submittedName>
        <fullName evidence="2 3">Uncharacterized protein</fullName>
    </submittedName>
</protein>
<reference evidence="3" key="2">
    <citation type="submission" date="2018-02" db="UniProtKB">
        <authorList>
            <consortium name="EnsemblPlants"/>
        </authorList>
    </citation>
    <scope>IDENTIFICATION</scope>
    <source>
        <strain evidence="3">Williams 82</strain>
    </source>
</reference>
<sequence length="80" mass="9372">MMYDRNNGPREMRCRGNEDDYNMVYDIINTIAIPLATAYMIFYGLLIWNVCKNLDFGLRILCMSACGQLCHFFISPFLFI</sequence>
<organism evidence="2">
    <name type="scientific">Glycine max</name>
    <name type="common">Soybean</name>
    <name type="synonym">Glycine hispida</name>
    <dbReference type="NCBI Taxonomy" id="3847"/>
    <lineage>
        <taxon>Eukaryota</taxon>
        <taxon>Viridiplantae</taxon>
        <taxon>Streptophyta</taxon>
        <taxon>Embryophyta</taxon>
        <taxon>Tracheophyta</taxon>
        <taxon>Spermatophyta</taxon>
        <taxon>Magnoliopsida</taxon>
        <taxon>eudicotyledons</taxon>
        <taxon>Gunneridae</taxon>
        <taxon>Pentapetalae</taxon>
        <taxon>rosids</taxon>
        <taxon>fabids</taxon>
        <taxon>Fabales</taxon>
        <taxon>Fabaceae</taxon>
        <taxon>Papilionoideae</taxon>
        <taxon>50 kb inversion clade</taxon>
        <taxon>NPAAA clade</taxon>
        <taxon>indigoferoid/millettioid clade</taxon>
        <taxon>Phaseoleae</taxon>
        <taxon>Glycine</taxon>
        <taxon>Glycine subgen. Soja</taxon>
    </lineage>
</organism>
<dbReference type="Gramene" id="KRH22991">
    <property type="protein sequence ID" value="KRH22991"/>
    <property type="gene ID" value="GLYMA_13G332100"/>
</dbReference>
<dbReference type="AlphaFoldDB" id="A0A0R0HA41"/>
<evidence type="ECO:0000256" key="1">
    <source>
        <dbReference type="SAM" id="Phobius"/>
    </source>
</evidence>
<evidence type="ECO:0000313" key="4">
    <source>
        <dbReference type="Proteomes" id="UP000008827"/>
    </source>
</evidence>
<keyword evidence="1" id="KW-1133">Transmembrane helix</keyword>
<keyword evidence="1" id="KW-0472">Membrane</keyword>
<evidence type="ECO:0000313" key="2">
    <source>
        <dbReference type="EMBL" id="KRH22991.1"/>
    </source>
</evidence>
<reference evidence="2" key="3">
    <citation type="submission" date="2018-07" db="EMBL/GenBank/DDBJ databases">
        <title>WGS assembly of Glycine max.</title>
        <authorList>
            <person name="Schmutz J."/>
            <person name="Cannon S."/>
            <person name="Schlueter J."/>
            <person name="Ma J."/>
            <person name="Mitros T."/>
            <person name="Nelson W."/>
            <person name="Hyten D."/>
            <person name="Song Q."/>
            <person name="Thelen J."/>
            <person name="Cheng J."/>
            <person name="Xu D."/>
            <person name="Hellsten U."/>
            <person name="May G."/>
            <person name="Yu Y."/>
            <person name="Sakurai T."/>
            <person name="Umezawa T."/>
            <person name="Bhattacharyya M."/>
            <person name="Sandhu D."/>
            <person name="Valliyodan B."/>
            <person name="Lindquist E."/>
            <person name="Peto M."/>
            <person name="Grant D."/>
            <person name="Shu S."/>
            <person name="Goodstein D."/>
            <person name="Barry K."/>
            <person name="Futrell-Griggs M."/>
            <person name="Abernathy B."/>
            <person name="Du J."/>
            <person name="Tian Z."/>
            <person name="Zhu L."/>
            <person name="Gill N."/>
            <person name="Joshi T."/>
            <person name="Libault M."/>
            <person name="Sethuraman A."/>
            <person name="Zhang X."/>
            <person name="Shinozaki K."/>
            <person name="Nguyen H."/>
            <person name="Wing R."/>
            <person name="Cregan P."/>
            <person name="Specht J."/>
            <person name="Grimwood J."/>
            <person name="Rokhsar D."/>
            <person name="Stacey G."/>
            <person name="Shoemaker R."/>
            <person name="Jackson S."/>
        </authorList>
    </citation>
    <scope>NUCLEOTIDE SEQUENCE</scope>
    <source>
        <tissue evidence="2">Callus</tissue>
    </source>
</reference>
<dbReference type="EnsemblPlants" id="KRH22991">
    <property type="protein sequence ID" value="KRH22991"/>
    <property type="gene ID" value="GLYMA_13G332100"/>
</dbReference>
<gene>
    <name evidence="2" type="ORF">GLYMA_13G332100</name>
</gene>
<feature type="transmembrane region" description="Helical" evidence="1">
    <location>
        <begin position="27"/>
        <end position="48"/>
    </location>
</feature>
<reference evidence="2 3" key="1">
    <citation type="journal article" date="2010" name="Nature">
        <title>Genome sequence of the palaeopolyploid soybean.</title>
        <authorList>
            <person name="Schmutz J."/>
            <person name="Cannon S.B."/>
            <person name="Schlueter J."/>
            <person name="Ma J."/>
            <person name="Mitros T."/>
            <person name="Nelson W."/>
            <person name="Hyten D.L."/>
            <person name="Song Q."/>
            <person name="Thelen J.J."/>
            <person name="Cheng J."/>
            <person name="Xu D."/>
            <person name="Hellsten U."/>
            <person name="May G.D."/>
            <person name="Yu Y."/>
            <person name="Sakurai T."/>
            <person name="Umezawa T."/>
            <person name="Bhattacharyya M.K."/>
            <person name="Sandhu D."/>
            <person name="Valliyodan B."/>
            <person name="Lindquist E."/>
            <person name="Peto M."/>
            <person name="Grant D."/>
            <person name="Shu S."/>
            <person name="Goodstein D."/>
            <person name="Barry K."/>
            <person name="Futrell-Griggs M."/>
            <person name="Abernathy B."/>
            <person name="Du J."/>
            <person name="Tian Z."/>
            <person name="Zhu L."/>
            <person name="Gill N."/>
            <person name="Joshi T."/>
            <person name="Libault M."/>
            <person name="Sethuraman A."/>
            <person name="Zhang X.-C."/>
            <person name="Shinozaki K."/>
            <person name="Nguyen H.T."/>
            <person name="Wing R.A."/>
            <person name="Cregan P."/>
            <person name="Specht J."/>
            <person name="Grimwood J."/>
            <person name="Rokhsar D."/>
            <person name="Stacey G."/>
            <person name="Shoemaker R.C."/>
            <person name="Jackson S.A."/>
        </authorList>
    </citation>
    <scope>NUCLEOTIDE SEQUENCE [LARGE SCALE GENOMIC DNA]</scope>
    <source>
        <strain evidence="3">cv. Williams 82</strain>
        <tissue evidence="2">Callus</tissue>
    </source>
</reference>
<dbReference type="InParanoid" id="A0A0R0HA41"/>
<feature type="transmembrane region" description="Helical" evidence="1">
    <location>
        <begin position="60"/>
        <end position="79"/>
    </location>
</feature>
<dbReference type="EMBL" id="CM000846">
    <property type="protein sequence ID" value="KRH22991.1"/>
    <property type="molecule type" value="Genomic_DNA"/>
</dbReference>
<accession>A0A0R0HA41</accession>